<comment type="similarity">
    <text evidence="6">Belongs to the Pal lipoprotein family.</text>
</comment>
<keyword evidence="2 6" id="KW-0472">Membrane</keyword>
<dbReference type="InterPro" id="IPR050330">
    <property type="entry name" value="Bact_OuterMem_StrucFunc"/>
</dbReference>
<dbReference type="InterPro" id="IPR006665">
    <property type="entry name" value="OmpA-like"/>
</dbReference>
<keyword evidence="4 6" id="KW-0998">Cell outer membrane</keyword>
<feature type="chain" id="PRO_5029594392" description="Peptidoglycan-associated lipoprotein" evidence="7">
    <location>
        <begin position="24"/>
        <end position="165"/>
    </location>
</feature>
<dbReference type="GO" id="GO:0051301">
    <property type="term" value="P:cell division"/>
    <property type="evidence" value="ECO:0007669"/>
    <property type="project" value="InterPro"/>
</dbReference>
<dbReference type="PROSITE" id="PS51123">
    <property type="entry name" value="OMPA_2"/>
    <property type="match status" value="1"/>
</dbReference>
<dbReference type="InterPro" id="IPR006664">
    <property type="entry name" value="OMP_bac"/>
</dbReference>
<accession>A0A7M1S5A6</accession>
<dbReference type="Gene3D" id="3.30.1330.60">
    <property type="entry name" value="OmpA-like domain"/>
    <property type="match status" value="1"/>
</dbReference>
<dbReference type="PRINTS" id="PR01021">
    <property type="entry name" value="OMPADOMAIN"/>
</dbReference>
<dbReference type="PANTHER" id="PTHR30329">
    <property type="entry name" value="STATOR ELEMENT OF FLAGELLAR MOTOR COMPLEX"/>
    <property type="match status" value="1"/>
</dbReference>
<dbReference type="KEGG" id="sinu:IMZ28_03230"/>
<dbReference type="InterPro" id="IPR036737">
    <property type="entry name" value="OmpA-like_sf"/>
</dbReference>
<sequence length="165" mass="17670">MINKTVIGAATLALLLLSGCGQPVPGLGGSGNIYDTDTVSIDESRYGSTVRNSSSDGFQSLYFEFDSYSITASMENTIAKNASVAQKEAGRKIKIEGNCDEFGTDEYNYALGLKRAKAVKDSLLMQGVPASRMVLVSYGESNPACSEPTDACYAQNRRVDLRLAK</sequence>
<keyword evidence="5 6" id="KW-0449">Lipoprotein</keyword>
<evidence type="ECO:0000256" key="2">
    <source>
        <dbReference type="ARBA" id="ARBA00023136"/>
    </source>
</evidence>
<evidence type="ECO:0000313" key="9">
    <source>
        <dbReference type="EMBL" id="QOR62496.1"/>
    </source>
</evidence>
<feature type="domain" description="OmpA-like" evidence="8">
    <location>
        <begin position="50"/>
        <end position="165"/>
    </location>
</feature>
<dbReference type="EMBL" id="CP063164">
    <property type="protein sequence ID" value="QOR62496.1"/>
    <property type="molecule type" value="Genomic_DNA"/>
</dbReference>
<evidence type="ECO:0000259" key="8">
    <source>
        <dbReference type="PROSITE" id="PS51123"/>
    </source>
</evidence>
<dbReference type="CDD" id="cd07185">
    <property type="entry name" value="OmpA_C-like"/>
    <property type="match status" value="1"/>
</dbReference>
<dbReference type="AlphaFoldDB" id="A0A7M1S5A6"/>
<protein>
    <recommendedName>
        <fullName evidence="6">Peptidoglycan-associated lipoprotein</fullName>
        <shortName evidence="6">PAL</shortName>
    </recommendedName>
</protein>
<dbReference type="RefSeq" id="WP_197549314.1">
    <property type="nucleotide sequence ID" value="NZ_CP063164.1"/>
</dbReference>
<evidence type="ECO:0000256" key="3">
    <source>
        <dbReference type="ARBA" id="ARBA00023139"/>
    </source>
</evidence>
<dbReference type="Proteomes" id="UP000595074">
    <property type="component" value="Chromosome"/>
</dbReference>
<evidence type="ECO:0000256" key="4">
    <source>
        <dbReference type="ARBA" id="ARBA00023237"/>
    </source>
</evidence>
<dbReference type="HAMAP" id="MF_02204">
    <property type="entry name" value="Pal"/>
    <property type="match status" value="1"/>
</dbReference>
<dbReference type="PROSITE" id="PS51257">
    <property type="entry name" value="PROKAR_LIPOPROTEIN"/>
    <property type="match status" value="1"/>
</dbReference>
<name>A0A7M1S5A6_9BACT</name>
<evidence type="ECO:0000256" key="1">
    <source>
        <dbReference type="ARBA" id="ARBA00022729"/>
    </source>
</evidence>
<evidence type="ECO:0000313" key="10">
    <source>
        <dbReference type="Proteomes" id="UP000595074"/>
    </source>
</evidence>
<keyword evidence="10" id="KW-1185">Reference proteome</keyword>
<proteinExistence type="inferred from homology"/>
<dbReference type="GO" id="GO:0009279">
    <property type="term" value="C:cell outer membrane"/>
    <property type="evidence" value="ECO:0007669"/>
    <property type="project" value="UniProtKB-SubCell"/>
</dbReference>
<organism evidence="9 10">
    <name type="scientific">Sulfurovum indicum</name>
    <dbReference type="NCBI Taxonomy" id="2779528"/>
    <lineage>
        <taxon>Bacteria</taxon>
        <taxon>Pseudomonadati</taxon>
        <taxon>Campylobacterota</taxon>
        <taxon>Epsilonproteobacteria</taxon>
        <taxon>Campylobacterales</taxon>
        <taxon>Sulfurovaceae</taxon>
        <taxon>Sulfurovum</taxon>
    </lineage>
</organism>
<dbReference type="Pfam" id="PF00691">
    <property type="entry name" value="OmpA"/>
    <property type="match status" value="1"/>
</dbReference>
<comment type="subcellular location">
    <subcellularLocation>
        <location evidence="6">Cell outer membrane</location>
        <topology evidence="6">Lipid-anchor</topology>
    </subcellularLocation>
</comment>
<evidence type="ECO:0000256" key="5">
    <source>
        <dbReference type="ARBA" id="ARBA00023288"/>
    </source>
</evidence>
<dbReference type="PANTHER" id="PTHR30329:SF21">
    <property type="entry name" value="LIPOPROTEIN YIAD-RELATED"/>
    <property type="match status" value="1"/>
</dbReference>
<keyword evidence="1 6" id="KW-0732">Signal</keyword>
<feature type="signal peptide" evidence="7">
    <location>
        <begin position="1"/>
        <end position="23"/>
    </location>
</feature>
<gene>
    <name evidence="6" type="primary">pal</name>
    <name evidence="9" type="ORF">IMZ28_03230</name>
</gene>
<dbReference type="SUPFAM" id="SSF103088">
    <property type="entry name" value="OmpA-like"/>
    <property type="match status" value="1"/>
</dbReference>
<reference evidence="9 10" key="1">
    <citation type="submission" date="2020-10" db="EMBL/GenBank/DDBJ databases">
        <title>The genome of sulfurovum sp.</title>
        <authorList>
            <person name="Xie S."/>
            <person name="Shao Z."/>
            <person name="Jiang L."/>
        </authorList>
    </citation>
    <scope>NUCLEOTIDE SEQUENCE [LARGE SCALE GENOMIC DNA]</scope>
    <source>
        <strain evidence="9 10">ST-419</strain>
    </source>
</reference>
<keyword evidence="3 6" id="KW-0564">Palmitate</keyword>
<evidence type="ECO:0000256" key="6">
    <source>
        <dbReference type="HAMAP-Rule" id="MF_02204"/>
    </source>
</evidence>
<evidence type="ECO:0000256" key="7">
    <source>
        <dbReference type="SAM" id="SignalP"/>
    </source>
</evidence>
<dbReference type="InterPro" id="IPR039001">
    <property type="entry name" value="Pal"/>
</dbReference>